<dbReference type="InterPro" id="IPR036259">
    <property type="entry name" value="MFS_trans_sf"/>
</dbReference>
<keyword evidence="2 5" id="KW-0812">Transmembrane</keyword>
<keyword evidence="8" id="KW-1185">Reference proteome</keyword>
<evidence type="ECO:0000313" key="8">
    <source>
        <dbReference type="Proteomes" id="UP000283210"/>
    </source>
</evidence>
<dbReference type="SUPFAM" id="SSF103473">
    <property type="entry name" value="MFS general substrate transporter"/>
    <property type="match status" value="1"/>
</dbReference>
<evidence type="ECO:0000256" key="1">
    <source>
        <dbReference type="ARBA" id="ARBA00004141"/>
    </source>
</evidence>
<dbReference type="PROSITE" id="PS50850">
    <property type="entry name" value="MFS"/>
    <property type="match status" value="1"/>
</dbReference>
<feature type="transmembrane region" description="Helical" evidence="5">
    <location>
        <begin position="234"/>
        <end position="258"/>
    </location>
</feature>
<feature type="domain" description="Major facilitator superfamily (MFS) profile" evidence="6">
    <location>
        <begin position="93"/>
        <end position="477"/>
    </location>
</feature>
<evidence type="ECO:0000256" key="3">
    <source>
        <dbReference type="ARBA" id="ARBA00022989"/>
    </source>
</evidence>
<organism evidence="7 8">
    <name type="scientific">Oryzias javanicus</name>
    <name type="common">Javanese ricefish</name>
    <name type="synonym">Aplocheilus javanicus</name>
    <dbReference type="NCBI Taxonomy" id="123683"/>
    <lineage>
        <taxon>Eukaryota</taxon>
        <taxon>Metazoa</taxon>
        <taxon>Chordata</taxon>
        <taxon>Craniata</taxon>
        <taxon>Vertebrata</taxon>
        <taxon>Euteleostomi</taxon>
        <taxon>Actinopterygii</taxon>
        <taxon>Neopterygii</taxon>
        <taxon>Teleostei</taxon>
        <taxon>Neoteleostei</taxon>
        <taxon>Acanthomorphata</taxon>
        <taxon>Ovalentaria</taxon>
        <taxon>Atherinomorphae</taxon>
        <taxon>Beloniformes</taxon>
        <taxon>Adrianichthyidae</taxon>
        <taxon>Oryziinae</taxon>
        <taxon>Oryzias</taxon>
    </lineage>
</organism>
<feature type="transmembrane region" description="Helical" evidence="5">
    <location>
        <begin position="364"/>
        <end position="383"/>
    </location>
</feature>
<reference evidence="7 8" key="1">
    <citation type="submission" date="2018-11" db="EMBL/GenBank/DDBJ databases">
        <authorList>
            <person name="Lopez-Roques C."/>
            <person name="Donnadieu C."/>
            <person name="Bouchez O."/>
            <person name="Klopp C."/>
            <person name="Cabau C."/>
            <person name="Zahm M."/>
        </authorList>
    </citation>
    <scope>NUCLEOTIDE SEQUENCE [LARGE SCALE GENOMIC DNA]</scope>
    <source>
        <strain evidence="7">RS831</strain>
        <tissue evidence="7">Whole body</tissue>
    </source>
</reference>
<dbReference type="InterPro" id="IPR020846">
    <property type="entry name" value="MFS_dom"/>
</dbReference>
<dbReference type="EMBL" id="CM012450">
    <property type="protein sequence ID" value="RVE64122.1"/>
    <property type="molecule type" value="Genomic_DNA"/>
</dbReference>
<name>A0A437CMR1_ORYJA</name>
<dbReference type="Gene3D" id="1.20.1250.20">
    <property type="entry name" value="MFS general substrate transporter like domains"/>
    <property type="match status" value="2"/>
</dbReference>
<protein>
    <recommendedName>
        <fullName evidence="6">Major facilitator superfamily (MFS) profile domain-containing protein</fullName>
    </recommendedName>
</protein>
<feature type="transmembrane region" description="Helical" evidence="5">
    <location>
        <begin position="452"/>
        <end position="472"/>
    </location>
</feature>
<dbReference type="PANTHER" id="PTHR24064">
    <property type="entry name" value="SOLUTE CARRIER FAMILY 22 MEMBER"/>
    <property type="match status" value="1"/>
</dbReference>
<evidence type="ECO:0000256" key="4">
    <source>
        <dbReference type="ARBA" id="ARBA00023136"/>
    </source>
</evidence>
<keyword evidence="4 5" id="KW-0472">Membrane</keyword>
<evidence type="ECO:0000256" key="5">
    <source>
        <dbReference type="SAM" id="Phobius"/>
    </source>
</evidence>
<gene>
    <name evidence="7" type="ORF">OJAV_G00143150</name>
</gene>
<feature type="transmembrane region" description="Helical" evidence="5">
    <location>
        <begin position="424"/>
        <end position="446"/>
    </location>
</feature>
<feature type="transmembrane region" description="Helical" evidence="5">
    <location>
        <begin position="389"/>
        <end position="412"/>
    </location>
</feature>
<dbReference type="GO" id="GO:0016020">
    <property type="term" value="C:membrane"/>
    <property type="evidence" value="ECO:0007669"/>
    <property type="project" value="UniProtKB-SubCell"/>
</dbReference>
<evidence type="ECO:0000313" key="7">
    <source>
        <dbReference type="EMBL" id="RVE64122.1"/>
    </source>
</evidence>
<dbReference type="OrthoDB" id="3936150at2759"/>
<keyword evidence="3 5" id="KW-1133">Transmembrane helix</keyword>
<feature type="transmembrane region" description="Helical" evidence="5">
    <location>
        <begin position="200"/>
        <end position="222"/>
    </location>
</feature>
<accession>A0A437CMR1</accession>
<feature type="transmembrane region" description="Helical" evidence="5">
    <location>
        <begin position="177"/>
        <end position="194"/>
    </location>
</feature>
<dbReference type="InterPro" id="IPR005828">
    <property type="entry name" value="MFS_sugar_transport-like"/>
</dbReference>
<dbReference type="AlphaFoldDB" id="A0A437CMR1"/>
<dbReference type="GO" id="GO:0022857">
    <property type="term" value="F:transmembrane transporter activity"/>
    <property type="evidence" value="ECO:0007669"/>
    <property type="project" value="InterPro"/>
</dbReference>
<sequence length="515" mass="57537">MGNDKIRDYDSITSFLGNWGPFQMRIFFALAISILPNGFTGIYIIFVGDTPPHECRIPDSYNLSEAWRNETIPMETVDGAAQRSSCRRLHLETVRNYSERNIIPNVDVNVSEIPWETCRDGWIYSREIYESTIVTEWDLVCDNAYKSPLTTSIHYVGVLVGTVLSGQLSDRFGRKPMLFIMMALQTVAITAQIFSPNWEIFTFIFCLVGAGGYSNYTIAFVLGSEILSPRIRVVFCSLGVFMGSAVGYMAMPAVAYFLRDWQSLLIAMAASGLIYIPLWWLLSESPRWLLSQGKVEEAEAILREAAKRNKVQVPEPIFTQAEVDDALAMKEKKINIMVIVKSCNILFNNNGVCQLVDDHHHKHICQSSTLFLGGVMILCVRLIPIDLPAVAVLLEMLGKFGVTSAFCIVYSVTSELFPTVIRNTAMGCCSMAARIGTILSPFIIYLGKYYKALPYIVMGVLALSGAVITFVLPETRGKALPETIPQMQRICGRRGDKEDLSGEKLSIWKGKETKL</sequence>
<proteinExistence type="predicted"/>
<evidence type="ECO:0000259" key="6">
    <source>
        <dbReference type="PROSITE" id="PS50850"/>
    </source>
</evidence>
<dbReference type="Proteomes" id="UP000283210">
    <property type="component" value="Chromosome 14"/>
</dbReference>
<dbReference type="Pfam" id="PF00083">
    <property type="entry name" value="Sugar_tr"/>
    <property type="match status" value="2"/>
</dbReference>
<reference evidence="7 8" key="2">
    <citation type="submission" date="2019-01" db="EMBL/GenBank/DDBJ databases">
        <title>A chromosome length genome reference of the Java medaka (oryzias javanicus).</title>
        <authorList>
            <person name="Herpin A."/>
            <person name="Takehana Y."/>
            <person name="Naruse K."/>
            <person name="Ansai S."/>
            <person name="Kawaguchi M."/>
        </authorList>
    </citation>
    <scope>NUCLEOTIDE SEQUENCE [LARGE SCALE GENOMIC DNA]</scope>
    <source>
        <strain evidence="7">RS831</strain>
        <tissue evidence="7">Whole body</tissue>
    </source>
</reference>
<feature type="transmembrane region" description="Helical" evidence="5">
    <location>
        <begin position="26"/>
        <end position="46"/>
    </location>
</feature>
<comment type="subcellular location">
    <subcellularLocation>
        <location evidence="1">Membrane</location>
        <topology evidence="1">Multi-pass membrane protein</topology>
    </subcellularLocation>
</comment>
<evidence type="ECO:0000256" key="2">
    <source>
        <dbReference type="ARBA" id="ARBA00022692"/>
    </source>
</evidence>
<feature type="transmembrane region" description="Helical" evidence="5">
    <location>
        <begin position="264"/>
        <end position="282"/>
    </location>
</feature>